<dbReference type="GO" id="GO:0071973">
    <property type="term" value="P:bacterial-type flagellum-dependent cell motility"/>
    <property type="evidence" value="ECO:0007669"/>
    <property type="project" value="InterPro"/>
</dbReference>
<keyword evidence="5 10" id="KW-0145">Chemotaxis</keyword>
<dbReference type="GO" id="GO:0009425">
    <property type="term" value="C:bacterial-type flagellum basal body"/>
    <property type="evidence" value="ECO:0007669"/>
    <property type="project" value="InterPro"/>
</dbReference>
<evidence type="ECO:0000256" key="9">
    <source>
        <dbReference type="ARBA" id="ARBA00023136"/>
    </source>
</evidence>
<name>A8LMR3_DINSH</name>
<keyword evidence="8" id="KW-1133">Transmembrane helix</keyword>
<keyword evidence="10" id="KW-0997">Cell inner membrane</keyword>
<evidence type="ECO:0000256" key="10">
    <source>
        <dbReference type="RuleBase" id="RU364125"/>
    </source>
</evidence>
<evidence type="ECO:0000313" key="12">
    <source>
        <dbReference type="Proteomes" id="UP000006833"/>
    </source>
</evidence>
<gene>
    <name evidence="11" type="primary">fliL1</name>
    <name evidence="11" type="ordered locus">Dshi_3255</name>
</gene>
<keyword evidence="6" id="KW-0812">Transmembrane</keyword>
<evidence type="ECO:0000256" key="7">
    <source>
        <dbReference type="ARBA" id="ARBA00022779"/>
    </source>
</evidence>
<comment type="subcellular location">
    <subcellularLocation>
        <location evidence="10">Cell inner membrane</location>
    </subcellularLocation>
    <subcellularLocation>
        <location evidence="2">Cell membrane</location>
        <topology evidence="2">Single-pass membrane protein</topology>
    </subcellularLocation>
</comment>
<proteinExistence type="inferred from homology"/>
<evidence type="ECO:0000256" key="2">
    <source>
        <dbReference type="ARBA" id="ARBA00004162"/>
    </source>
</evidence>
<dbReference type="KEGG" id="dsh:Dshi_3255"/>
<evidence type="ECO:0000313" key="11">
    <source>
        <dbReference type="EMBL" id="ABV94988.1"/>
    </source>
</evidence>
<dbReference type="EMBL" id="CP000830">
    <property type="protein sequence ID" value="ABV94988.1"/>
    <property type="molecule type" value="Genomic_DNA"/>
</dbReference>
<keyword evidence="9 10" id="KW-0472">Membrane</keyword>
<protein>
    <recommendedName>
        <fullName evidence="10">Flagellar protein FliL</fullName>
    </recommendedName>
</protein>
<keyword evidence="12" id="KW-1185">Reference proteome</keyword>
<keyword evidence="11" id="KW-0282">Flagellum</keyword>
<dbReference type="HOGENOM" id="CLU_129826_0_0_5"/>
<evidence type="ECO:0000256" key="4">
    <source>
        <dbReference type="ARBA" id="ARBA00022475"/>
    </source>
</evidence>
<dbReference type="GO" id="GO:0006935">
    <property type="term" value="P:chemotaxis"/>
    <property type="evidence" value="ECO:0007669"/>
    <property type="project" value="UniProtKB-KW"/>
</dbReference>
<keyword evidence="4" id="KW-1003">Cell membrane</keyword>
<dbReference type="InterPro" id="IPR005503">
    <property type="entry name" value="FliL"/>
</dbReference>
<keyword evidence="11" id="KW-0966">Cell projection</keyword>
<reference evidence="12" key="1">
    <citation type="journal article" date="2010" name="ISME J.">
        <title>The complete genome sequence of the algal symbiont Dinoroseobacter shibae: a hitchhiker's guide to life in the sea.</title>
        <authorList>
            <person name="Wagner-Dobler I."/>
            <person name="Ballhausen B."/>
            <person name="Berger M."/>
            <person name="Brinkhoff T."/>
            <person name="Buchholz I."/>
            <person name="Bunk B."/>
            <person name="Cypionka H."/>
            <person name="Daniel R."/>
            <person name="Drepper T."/>
            <person name="Gerdts G."/>
            <person name="Hahnke S."/>
            <person name="Han C."/>
            <person name="Jahn D."/>
            <person name="Kalhoefer D."/>
            <person name="Kiss H."/>
            <person name="Klenk H.P."/>
            <person name="Kyrpides N."/>
            <person name="Liebl W."/>
            <person name="Liesegang H."/>
            <person name="Meincke L."/>
            <person name="Pati A."/>
            <person name="Petersen J."/>
            <person name="Piekarski T."/>
            <person name="Pommerenke C."/>
            <person name="Pradella S."/>
            <person name="Pukall R."/>
            <person name="Rabus R."/>
            <person name="Stackebrandt E."/>
            <person name="Thole S."/>
            <person name="Thompson L."/>
            <person name="Tielen P."/>
            <person name="Tomasch J."/>
            <person name="von Jan M."/>
            <person name="Wanphrut N."/>
            <person name="Wichels A."/>
            <person name="Zech H."/>
            <person name="Simon M."/>
        </authorList>
    </citation>
    <scope>NUCLEOTIDE SEQUENCE [LARGE SCALE GENOMIC DNA]</scope>
    <source>
        <strain evidence="12">DSM 16493 / NCIMB 14021 / DFL 12</strain>
    </source>
</reference>
<evidence type="ECO:0000256" key="3">
    <source>
        <dbReference type="ARBA" id="ARBA00008281"/>
    </source>
</evidence>
<dbReference type="STRING" id="398580.Dshi_3255"/>
<keyword evidence="11" id="KW-0969">Cilium</keyword>
<comment type="similarity">
    <text evidence="3 10">Belongs to the FliL family.</text>
</comment>
<accession>A8LMR3</accession>
<dbReference type="eggNOG" id="ENOG50316FU">
    <property type="taxonomic scope" value="Bacteria"/>
</dbReference>
<comment type="function">
    <text evidence="1 10">Controls the rotational direction of flagella during chemotaxis.</text>
</comment>
<dbReference type="Proteomes" id="UP000006833">
    <property type="component" value="Chromosome"/>
</dbReference>
<evidence type="ECO:0000256" key="6">
    <source>
        <dbReference type="ARBA" id="ARBA00022692"/>
    </source>
</evidence>
<evidence type="ECO:0000256" key="1">
    <source>
        <dbReference type="ARBA" id="ARBA00002254"/>
    </source>
</evidence>
<evidence type="ECO:0000256" key="8">
    <source>
        <dbReference type="ARBA" id="ARBA00022989"/>
    </source>
</evidence>
<dbReference type="RefSeq" id="WP_012179915.1">
    <property type="nucleotide sequence ID" value="NC_009952.1"/>
</dbReference>
<dbReference type="AlphaFoldDB" id="A8LMR3"/>
<evidence type="ECO:0000256" key="5">
    <source>
        <dbReference type="ARBA" id="ARBA00022500"/>
    </source>
</evidence>
<sequence length="163" mass="17935">MKKILPILLLIVGLGGGGAAGYFLRPPPPEPEVTETPEVVEEPDISTEESFDPSGNFEYVKLNNQFVVPVVRDGRVASLVVLSITLEVTNGLREEVYAKEPRIRDTLLAVLFDHSNSGGFDGVFTESFTLKTLRLAMREATRSLMGDDIKDVLVMDIVRQDVS</sequence>
<dbReference type="Pfam" id="PF03748">
    <property type="entry name" value="FliL"/>
    <property type="match status" value="1"/>
</dbReference>
<dbReference type="OrthoDB" id="7864548at2"/>
<organism evidence="11 12">
    <name type="scientific">Dinoroseobacter shibae (strain DSM 16493 / NCIMB 14021 / DFL 12)</name>
    <dbReference type="NCBI Taxonomy" id="398580"/>
    <lineage>
        <taxon>Bacteria</taxon>
        <taxon>Pseudomonadati</taxon>
        <taxon>Pseudomonadota</taxon>
        <taxon>Alphaproteobacteria</taxon>
        <taxon>Rhodobacterales</taxon>
        <taxon>Roseobacteraceae</taxon>
        <taxon>Dinoroseobacter</taxon>
    </lineage>
</organism>
<dbReference type="GO" id="GO:0005886">
    <property type="term" value="C:plasma membrane"/>
    <property type="evidence" value="ECO:0007669"/>
    <property type="project" value="UniProtKB-SubCell"/>
</dbReference>
<keyword evidence="7 10" id="KW-0283">Flagellar rotation</keyword>